<dbReference type="AlphaFoldDB" id="I3C621"/>
<gene>
    <name evidence="1" type="ORF">JoomaDRAFT_2070</name>
</gene>
<dbReference type="RefSeq" id="WP_008612427.1">
    <property type="nucleotide sequence ID" value="NZ_JH651379.1"/>
</dbReference>
<name>I3C621_9FLAO</name>
<dbReference type="EMBL" id="JH651379">
    <property type="protein sequence ID" value="EIJ39064.1"/>
    <property type="molecule type" value="Genomic_DNA"/>
</dbReference>
<dbReference type="HOGENOM" id="CLU_2167555_0_0_10"/>
<dbReference type="OrthoDB" id="1269134at2"/>
<dbReference type="Proteomes" id="UP000004690">
    <property type="component" value="Unassembled WGS sequence"/>
</dbReference>
<protein>
    <submittedName>
        <fullName evidence="1">Uncharacterized protein</fullName>
    </submittedName>
</protein>
<dbReference type="STRING" id="926559.JoomaDRAFT_2070"/>
<evidence type="ECO:0000313" key="2">
    <source>
        <dbReference type="Proteomes" id="UP000004690"/>
    </source>
</evidence>
<sequence length="110" mass="13260">MSKKITITELLELIPQKNESKKYLSWEKLDLNDFNDFNLVGEVYSNSDNQTEFSTKENYWSENYPIALDFFPNSRCEVYTDNINYYLVYRDFGGHVPERRCRLIRRELII</sequence>
<dbReference type="eggNOG" id="ENOG50329TG">
    <property type="taxonomic scope" value="Bacteria"/>
</dbReference>
<keyword evidence="2" id="KW-1185">Reference proteome</keyword>
<organism evidence="1 2">
    <name type="scientific">Galbibacter orientalis DSM 19592</name>
    <dbReference type="NCBI Taxonomy" id="926559"/>
    <lineage>
        <taxon>Bacteria</taxon>
        <taxon>Pseudomonadati</taxon>
        <taxon>Bacteroidota</taxon>
        <taxon>Flavobacteriia</taxon>
        <taxon>Flavobacteriales</taxon>
        <taxon>Flavobacteriaceae</taxon>
        <taxon>Galbibacter</taxon>
    </lineage>
</organism>
<reference evidence="1 2" key="1">
    <citation type="submission" date="2012-02" db="EMBL/GenBank/DDBJ databases">
        <title>Improved High-Quality Draft genome of Joostella marina DSM 19592.</title>
        <authorList>
            <consortium name="US DOE Joint Genome Institute (JGI-PGF)"/>
            <person name="Lucas S."/>
            <person name="Copeland A."/>
            <person name="Lapidus A."/>
            <person name="Bruce D."/>
            <person name="Goodwin L."/>
            <person name="Pitluck S."/>
            <person name="Peters L."/>
            <person name="Chertkov O."/>
            <person name="Ovchinnikova G."/>
            <person name="Kyrpides N."/>
            <person name="Mavromatis K."/>
            <person name="Detter J.C."/>
            <person name="Han C."/>
            <person name="Land M."/>
            <person name="Hauser L."/>
            <person name="Markowitz V."/>
            <person name="Cheng J.-F."/>
            <person name="Hugenholtz P."/>
            <person name="Woyke T."/>
            <person name="Wu D."/>
            <person name="Tindall B."/>
            <person name="Brambilla E."/>
            <person name="Klenk H.-P."/>
            <person name="Eisen J.A."/>
        </authorList>
    </citation>
    <scope>NUCLEOTIDE SEQUENCE [LARGE SCALE GENOMIC DNA]</scope>
    <source>
        <strain evidence="1 2">DSM 19592</strain>
    </source>
</reference>
<accession>I3C621</accession>
<proteinExistence type="predicted"/>
<evidence type="ECO:0000313" key="1">
    <source>
        <dbReference type="EMBL" id="EIJ39064.1"/>
    </source>
</evidence>